<gene>
    <name evidence="1" type="ORF">EV209_2621</name>
</gene>
<accession>A0A4Q7P0Q9</accession>
<dbReference type="AlphaFoldDB" id="A0A4Q7P0Q9"/>
<sequence>MAELSTIIRQLQKGKNVESGLALFSSSMMNTANRLSFVRLAMNFCTLYEVAVEMQKEGIDVASAAGGSLELLCRLVETACRDGICGEAQEQAVVLADNLRESLMKQVRGLNYYYDCFAVEEYVLNRVEYRFRAPGAPYSEDLLRQEIMQYITSDQDRIIMRDKISSVIGQLPLRMTKQRFLQIVQDGLSVYTGSEQRTVSDLIYMIRTSALLEEPENALQSDPELAGIYAKLKDIDSSSLDRESYEAAGKELEKGTNRLNNLQDLAVLEQGLVNDLYVIFLSSPYAMYDVEERSCVHRLLEQILALFRTGTWREVPEDYYDGFLPLEGVQERLYESFSQCDAVLEELSESYKKLIPGLMLDKIFCSLSRISKLLSDNLFIDLEENGRKDKADEAYVMQAGGKLRTELEAHLKKMSKLRARAVMSKVLEQLPPFLNTYSELEEYVSGSLASCTDEAERYGCMEILHQMMIE</sequence>
<proteinExistence type="predicted"/>
<name>A0A4Q7P0Q9_9FIRM</name>
<comment type="caution">
    <text evidence="1">The sequence shown here is derived from an EMBL/GenBank/DDBJ whole genome shotgun (WGS) entry which is preliminary data.</text>
</comment>
<keyword evidence="2" id="KW-1185">Reference proteome</keyword>
<organism evidence="1 2">
    <name type="scientific">Cuneatibacter caecimuris</name>
    <dbReference type="NCBI Taxonomy" id="1796618"/>
    <lineage>
        <taxon>Bacteria</taxon>
        <taxon>Bacillati</taxon>
        <taxon>Bacillota</taxon>
        <taxon>Clostridia</taxon>
        <taxon>Lachnospirales</taxon>
        <taxon>Lachnospiraceae</taxon>
        <taxon>Cuneatibacter</taxon>
    </lineage>
</organism>
<protein>
    <submittedName>
        <fullName evidence="1">Uncharacterized protein</fullName>
    </submittedName>
</protein>
<evidence type="ECO:0000313" key="2">
    <source>
        <dbReference type="Proteomes" id="UP000292927"/>
    </source>
</evidence>
<dbReference type="Proteomes" id="UP000292927">
    <property type="component" value="Unassembled WGS sequence"/>
</dbReference>
<reference evidence="1 2" key="1">
    <citation type="submission" date="2019-02" db="EMBL/GenBank/DDBJ databases">
        <title>Genomic Encyclopedia of Type Strains, Phase IV (KMG-IV): sequencing the most valuable type-strain genomes for metagenomic binning, comparative biology and taxonomic classification.</title>
        <authorList>
            <person name="Goeker M."/>
        </authorList>
    </citation>
    <scope>NUCLEOTIDE SEQUENCE [LARGE SCALE GENOMIC DNA]</scope>
    <source>
        <strain evidence="1 2">DSM 29486</strain>
    </source>
</reference>
<dbReference type="EMBL" id="SGXF01000006">
    <property type="protein sequence ID" value="RZS92878.1"/>
    <property type="molecule type" value="Genomic_DNA"/>
</dbReference>
<dbReference type="RefSeq" id="WP_130435881.1">
    <property type="nucleotide sequence ID" value="NZ_SGXF01000006.1"/>
</dbReference>
<evidence type="ECO:0000313" key="1">
    <source>
        <dbReference type="EMBL" id="RZS92878.1"/>
    </source>
</evidence>
<dbReference type="OrthoDB" id="1727081at2"/>